<keyword evidence="2" id="KW-0812">Transmembrane</keyword>
<dbReference type="EnsemblMetazoa" id="ENSAATROPT000412">
    <property type="protein sequence ID" value="ENSAATROPP000394"/>
    <property type="gene ID" value="ENSAATROPG000341"/>
</dbReference>
<keyword evidence="2" id="KW-1133">Transmembrane helix</keyword>
<evidence type="ECO:0000313" key="3">
    <source>
        <dbReference type="EnsemblMetazoa" id="ENSAATROPP000394"/>
    </source>
</evidence>
<feature type="transmembrane region" description="Helical" evidence="2">
    <location>
        <begin position="105"/>
        <end position="127"/>
    </location>
</feature>
<accession>A0AAG5CPA5</accession>
<organism evidence="3 4">
    <name type="scientific">Anopheles atroparvus</name>
    <name type="common">European mosquito</name>
    <dbReference type="NCBI Taxonomy" id="41427"/>
    <lineage>
        <taxon>Eukaryota</taxon>
        <taxon>Metazoa</taxon>
        <taxon>Ecdysozoa</taxon>
        <taxon>Arthropoda</taxon>
        <taxon>Hexapoda</taxon>
        <taxon>Insecta</taxon>
        <taxon>Pterygota</taxon>
        <taxon>Neoptera</taxon>
        <taxon>Endopterygota</taxon>
        <taxon>Diptera</taxon>
        <taxon>Nematocera</taxon>
        <taxon>Culicoidea</taxon>
        <taxon>Culicidae</taxon>
        <taxon>Anophelinae</taxon>
        <taxon>Anopheles</taxon>
    </lineage>
</organism>
<protein>
    <submittedName>
        <fullName evidence="3">Uncharacterized protein</fullName>
    </submittedName>
</protein>
<reference evidence="3" key="1">
    <citation type="submission" date="2024-04" db="UniProtKB">
        <authorList>
            <consortium name="EnsemblMetazoa"/>
        </authorList>
    </citation>
    <scope>IDENTIFICATION</scope>
    <source>
        <strain evidence="3">EBRO</strain>
    </source>
</reference>
<dbReference type="Proteomes" id="UP000075880">
    <property type="component" value="Unassembled WGS sequence"/>
</dbReference>
<evidence type="ECO:0000313" key="4">
    <source>
        <dbReference type="Proteomes" id="UP000075880"/>
    </source>
</evidence>
<sequence length="149" mass="16328">MTDPAAIPLQARTRRDSSTRRTSVDAGQEEASTTAIDVSSIAGLVTILTVNIHQLESLLQVGPELGPRFWISIVLTGISIVCVYPLIIIRKVLGEKKPPSHRKEWLNWTSLVLTVLIFTINLTLQIISDIGAQCLVLNQQLPPVPRALS</sequence>
<dbReference type="AlphaFoldDB" id="A0AAG5CPA5"/>
<feature type="region of interest" description="Disordered" evidence="1">
    <location>
        <begin position="1"/>
        <end position="28"/>
    </location>
</feature>
<keyword evidence="2" id="KW-0472">Membrane</keyword>
<feature type="transmembrane region" description="Helical" evidence="2">
    <location>
        <begin position="69"/>
        <end position="93"/>
    </location>
</feature>
<proteinExistence type="predicted"/>
<feature type="compositionally biased region" description="Basic and acidic residues" evidence="1">
    <location>
        <begin position="13"/>
        <end position="23"/>
    </location>
</feature>
<evidence type="ECO:0000256" key="1">
    <source>
        <dbReference type="SAM" id="MobiDB-lite"/>
    </source>
</evidence>
<name>A0AAG5CPA5_ANOAO</name>
<keyword evidence="4" id="KW-1185">Reference proteome</keyword>
<evidence type="ECO:0000256" key="2">
    <source>
        <dbReference type="SAM" id="Phobius"/>
    </source>
</evidence>